<proteinExistence type="inferred from homology"/>
<dbReference type="GO" id="GO:0004497">
    <property type="term" value="F:monooxygenase activity"/>
    <property type="evidence" value="ECO:0007669"/>
    <property type="project" value="UniProtKB-KW"/>
</dbReference>
<evidence type="ECO:0000256" key="3">
    <source>
        <dbReference type="ARBA" id="ARBA00023033"/>
    </source>
</evidence>
<gene>
    <name evidence="4" type="ORF">ETB97_001420</name>
</gene>
<protein>
    <recommendedName>
        <fullName evidence="6">Cytochrome P450</fullName>
    </recommendedName>
</protein>
<dbReference type="InterPro" id="IPR050121">
    <property type="entry name" value="Cytochrome_P450_monoxygenase"/>
</dbReference>
<reference evidence="4 5" key="1">
    <citation type="submission" date="2019-04" db="EMBL/GenBank/DDBJ databases">
        <title>Aspergillus burnettii sp. nov., novel species from soil in southeast Queensland.</title>
        <authorList>
            <person name="Gilchrist C.L.M."/>
            <person name="Pitt J.I."/>
            <person name="Lange L."/>
            <person name="Lacey H.J."/>
            <person name="Vuong D."/>
            <person name="Midgley D.J."/>
            <person name="Greenfield P."/>
            <person name="Bradbury M."/>
            <person name="Lacey E."/>
            <person name="Busk P.K."/>
            <person name="Pilgaard B."/>
            <person name="Chooi Y.H."/>
            <person name="Piggott A.M."/>
        </authorList>
    </citation>
    <scope>NUCLEOTIDE SEQUENCE [LARGE SCALE GENOMIC DNA]</scope>
    <source>
        <strain evidence="4 5">FRR 5400</strain>
    </source>
</reference>
<dbReference type="Pfam" id="PF00067">
    <property type="entry name" value="p450"/>
    <property type="match status" value="1"/>
</dbReference>
<dbReference type="Gene3D" id="1.10.630.10">
    <property type="entry name" value="Cytochrome P450"/>
    <property type="match status" value="1"/>
</dbReference>
<comment type="similarity">
    <text evidence="1">Belongs to the cytochrome P450 family.</text>
</comment>
<dbReference type="InterPro" id="IPR001128">
    <property type="entry name" value="Cyt_P450"/>
</dbReference>
<dbReference type="GO" id="GO:0020037">
    <property type="term" value="F:heme binding"/>
    <property type="evidence" value="ECO:0007669"/>
    <property type="project" value="InterPro"/>
</dbReference>
<comment type="caution">
    <text evidence="4">The sequence shown here is derived from an EMBL/GenBank/DDBJ whole genome shotgun (WGS) entry which is preliminary data.</text>
</comment>
<accession>A0A8H6E721</accession>
<dbReference type="AlphaFoldDB" id="A0A8H6E721"/>
<dbReference type="EMBL" id="SPNV01000127">
    <property type="protein sequence ID" value="KAF5860520.1"/>
    <property type="molecule type" value="Genomic_DNA"/>
</dbReference>
<dbReference type="PANTHER" id="PTHR24305:SF166">
    <property type="entry name" value="CYTOCHROME P450 12A4, MITOCHONDRIAL-RELATED"/>
    <property type="match status" value="1"/>
</dbReference>
<dbReference type="GO" id="GO:0016705">
    <property type="term" value="F:oxidoreductase activity, acting on paired donors, with incorporation or reduction of molecular oxygen"/>
    <property type="evidence" value="ECO:0007669"/>
    <property type="project" value="InterPro"/>
</dbReference>
<sequence>MYLFVQSVLDVLRDKRRPIGDLLNTLLDGRGPVTGEGMSDDSIINDVTTFLIAGHEITSGLLSFTFYYMLQKLHILIQARKEVDEVARVDQITVQHLAKLPYINSILESLRMCAHPPTPSLSLRRSRRCWAGSGQSMPYSPSTCCCSPHSLPFLLAFLGLLPSFLHPQKEHLVIWWAGAL</sequence>
<keyword evidence="5" id="KW-1185">Reference proteome</keyword>
<evidence type="ECO:0000256" key="1">
    <source>
        <dbReference type="ARBA" id="ARBA00010617"/>
    </source>
</evidence>
<evidence type="ECO:0000256" key="2">
    <source>
        <dbReference type="ARBA" id="ARBA00023002"/>
    </source>
</evidence>
<keyword evidence="2" id="KW-0560">Oxidoreductase</keyword>
<evidence type="ECO:0008006" key="6">
    <source>
        <dbReference type="Google" id="ProtNLM"/>
    </source>
</evidence>
<dbReference type="Proteomes" id="UP000541154">
    <property type="component" value="Unassembled WGS sequence"/>
</dbReference>
<dbReference type="SUPFAM" id="SSF48264">
    <property type="entry name" value="Cytochrome P450"/>
    <property type="match status" value="1"/>
</dbReference>
<dbReference type="GO" id="GO:0005506">
    <property type="term" value="F:iron ion binding"/>
    <property type="evidence" value="ECO:0007669"/>
    <property type="project" value="InterPro"/>
</dbReference>
<evidence type="ECO:0000313" key="5">
    <source>
        <dbReference type="Proteomes" id="UP000541154"/>
    </source>
</evidence>
<organism evidence="4 5">
    <name type="scientific">Petromyces alliaceus</name>
    <name type="common">Aspergillus alliaceus</name>
    <dbReference type="NCBI Taxonomy" id="209559"/>
    <lineage>
        <taxon>Eukaryota</taxon>
        <taxon>Fungi</taxon>
        <taxon>Dikarya</taxon>
        <taxon>Ascomycota</taxon>
        <taxon>Pezizomycotina</taxon>
        <taxon>Eurotiomycetes</taxon>
        <taxon>Eurotiomycetidae</taxon>
        <taxon>Eurotiales</taxon>
        <taxon>Aspergillaceae</taxon>
        <taxon>Aspergillus</taxon>
        <taxon>Aspergillus subgen. Circumdati</taxon>
    </lineage>
</organism>
<name>A0A8H6E721_PETAA</name>
<dbReference type="InterPro" id="IPR036396">
    <property type="entry name" value="Cyt_P450_sf"/>
</dbReference>
<evidence type="ECO:0000313" key="4">
    <source>
        <dbReference type="EMBL" id="KAF5860520.1"/>
    </source>
</evidence>
<dbReference type="PANTHER" id="PTHR24305">
    <property type="entry name" value="CYTOCHROME P450"/>
    <property type="match status" value="1"/>
</dbReference>
<keyword evidence="3" id="KW-0503">Monooxygenase</keyword>